<sequence length="296" mass="32132">MTAVASARRIGSSRGTAARGRGTTQWLPTIILLAASVYTLFPILWVVTASTKTAGELFSTFSLAPGTGFLENLVDLSTYEGGRYWLWALNSLIYSGGGALLSTLVSALAGFALARYNFRGRSVVFTVLFAGVLLPGITLAIPQYFLVAQAGIANTYWAVLLPSIINPFGIYLATIYAQGAVPEETIEAARIDGASEWRIFRSIALPMMAPGLVTVFMLQFIGIWNNFLLPFMMLSDESKFPLTTGLYMLLNRGTGTPVLYTYAIMGALLSIIPLVILMLVLQRYWKLELLSGSLKG</sequence>
<dbReference type="Pfam" id="PF00528">
    <property type="entry name" value="BPD_transp_1"/>
    <property type="match status" value="1"/>
</dbReference>
<name>A0ABT9BIY3_9MICO</name>
<organism evidence="9 10">
    <name type="scientific">Antiquaquibacter soli</name>
    <dbReference type="NCBI Taxonomy" id="3064523"/>
    <lineage>
        <taxon>Bacteria</taxon>
        <taxon>Bacillati</taxon>
        <taxon>Actinomycetota</taxon>
        <taxon>Actinomycetes</taxon>
        <taxon>Micrococcales</taxon>
        <taxon>Microbacteriaceae</taxon>
        <taxon>Antiquaquibacter</taxon>
    </lineage>
</organism>
<dbReference type="Gene3D" id="1.10.3720.10">
    <property type="entry name" value="MetI-like"/>
    <property type="match status" value="1"/>
</dbReference>
<evidence type="ECO:0000256" key="7">
    <source>
        <dbReference type="RuleBase" id="RU363032"/>
    </source>
</evidence>
<keyword evidence="2 7" id="KW-0813">Transport</keyword>
<gene>
    <name evidence="9" type="ORF">Q5716_01965</name>
</gene>
<evidence type="ECO:0000256" key="4">
    <source>
        <dbReference type="ARBA" id="ARBA00022692"/>
    </source>
</evidence>
<dbReference type="Proteomes" id="UP001241072">
    <property type="component" value="Unassembled WGS sequence"/>
</dbReference>
<dbReference type="PANTHER" id="PTHR43744:SF12">
    <property type="entry name" value="ABC TRANSPORTER PERMEASE PROTEIN MG189-RELATED"/>
    <property type="match status" value="1"/>
</dbReference>
<feature type="transmembrane region" description="Helical" evidence="7">
    <location>
        <begin position="123"/>
        <end position="145"/>
    </location>
</feature>
<dbReference type="SUPFAM" id="SSF161098">
    <property type="entry name" value="MetI-like"/>
    <property type="match status" value="1"/>
</dbReference>
<feature type="transmembrane region" description="Helical" evidence="7">
    <location>
        <begin position="84"/>
        <end position="111"/>
    </location>
</feature>
<keyword evidence="3" id="KW-1003">Cell membrane</keyword>
<keyword evidence="6 7" id="KW-0472">Membrane</keyword>
<evidence type="ECO:0000259" key="8">
    <source>
        <dbReference type="PROSITE" id="PS50928"/>
    </source>
</evidence>
<protein>
    <submittedName>
        <fullName evidence="9">Carbohydrate ABC transporter permease</fullName>
    </submittedName>
</protein>
<evidence type="ECO:0000256" key="2">
    <source>
        <dbReference type="ARBA" id="ARBA00022448"/>
    </source>
</evidence>
<evidence type="ECO:0000256" key="5">
    <source>
        <dbReference type="ARBA" id="ARBA00022989"/>
    </source>
</evidence>
<comment type="caution">
    <text evidence="9">The sequence shown here is derived from an EMBL/GenBank/DDBJ whole genome shotgun (WGS) entry which is preliminary data.</text>
</comment>
<comment type="subcellular location">
    <subcellularLocation>
        <location evidence="1 7">Cell membrane</location>
        <topology evidence="1 7">Multi-pass membrane protein</topology>
    </subcellularLocation>
</comment>
<evidence type="ECO:0000256" key="1">
    <source>
        <dbReference type="ARBA" id="ARBA00004651"/>
    </source>
</evidence>
<evidence type="ECO:0000256" key="6">
    <source>
        <dbReference type="ARBA" id="ARBA00023136"/>
    </source>
</evidence>
<feature type="domain" description="ABC transmembrane type-1" evidence="8">
    <location>
        <begin position="88"/>
        <end position="281"/>
    </location>
</feature>
<dbReference type="InterPro" id="IPR035906">
    <property type="entry name" value="MetI-like_sf"/>
</dbReference>
<evidence type="ECO:0000313" key="9">
    <source>
        <dbReference type="EMBL" id="MDO7880986.1"/>
    </source>
</evidence>
<keyword evidence="4 7" id="KW-0812">Transmembrane</keyword>
<feature type="transmembrane region" description="Helical" evidence="7">
    <location>
        <begin position="259"/>
        <end position="281"/>
    </location>
</feature>
<comment type="similarity">
    <text evidence="7">Belongs to the binding-protein-dependent transport system permease family.</text>
</comment>
<dbReference type="PANTHER" id="PTHR43744">
    <property type="entry name" value="ABC TRANSPORTER PERMEASE PROTEIN MG189-RELATED-RELATED"/>
    <property type="match status" value="1"/>
</dbReference>
<keyword evidence="10" id="KW-1185">Reference proteome</keyword>
<feature type="transmembrane region" description="Helical" evidence="7">
    <location>
        <begin position="157"/>
        <end position="178"/>
    </location>
</feature>
<evidence type="ECO:0000256" key="3">
    <source>
        <dbReference type="ARBA" id="ARBA00022475"/>
    </source>
</evidence>
<feature type="transmembrane region" description="Helical" evidence="7">
    <location>
        <begin position="199"/>
        <end position="224"/>
    </location>
</feature>
<dbReference type="EMBL" id="JAUQUB010000001">
    <property type="protein sequence ID" value="MDO7880986.1"/>
    <property type="molecule type" value="Genomic_DNA"/>
</dbReference>
<dbReference type="InterPro" id="IPR000515">
    <property type="entry name" value="MetI-like"/>
</dbReference>
<dbReference type="CDD" id="cd06261">
    <property type="entry name" value="TM_PBP2"/>
    <property type="match status" value="1"/>
</dbReference>
<accession>A0ABT9BIY3</accession>
<feature type="transmembrane region" description="Helical" evidence="7">
    <location>
        <begin position="26"/>
        <end position="47"/>
    </location>
</feature>
<proteinExistence type="inferred from homology"/>
<dbReference type="PROSITE" id="PS50928">
    <property type="entry name" value="ABC_TM1"/>
    <property type="match status" value="1"/>
</dbReference>
<evidence type="ECO:0000313" key="10">
    <source>
        <dbReference type="Proteomes" id="UP001241072"/>
    </source>
</evidence>
<dbReference type="RefSeq" id="WP_305001409.1">
    <property type="nucleotide sequence ID" value="NZ_JAUQUB010000001.1"/>
</dbReference>
<keyword evidence="5 7" id="KW-1133">Transmembrane helix</keyword>
<reference evidence="9 10" key="1">
    <citation type="submission" date="2023-07" db="EMBL/GenBank/DDBJ databases">
        <title>Protaetiibacter sp. nov WY-16 isolated from soil.</title>
        <authorList>
            <person name="Liu B."/>
            <person name="Wan Y."/>
        </authorList>
    </citation>
    <scope>NUCLEOTIDE SEQUENCE [LARGE SCALE GENOMIC DNA]</scope>
    <source>
        <strain evidence="9 10">WY-16</strain>
    </source>
</reference>